<feature type="transmembrane region" description="Helical" evidence="1">
    <location>
        <begin position="100"/>
        <end position="119"/>
    </location>
</feature>
<organism evidence="2 3">
    <name type="scientific">Candidatus Seongchinamella marina</name>
    <dbReference type="NCBI Taxonomy" id="2518990"/>
    <lineage>
        <taxon>Bacteria</taxon>
        <taxon>Pseudomonadati</taxon>
        <taxon>Pseudomonadota</taxon>
        <taxon>Gammaproteobacteria</taxon>
        <taxon>Cellvibrionales</taxon>
        <taxon>Halieaceae</taxon>
        <taxon>Seongchinamella</taxon>
    </lineage>
</organism>
<name>A0ABT3SZH4_9GAMM</name>
<dbReference type="EMBL" id="SHNP01000006">
    <property type="protein sequence ID" value="MCX2975259.1"/>
    <property type="molecule type" value="Genomic_DNA"/>
</dbReference>
<protein>
    <recommendedName>
        <fullName evidence="4">Shikimate kinase</fullName>
    </recommendedName>
</protein>
<keyword evidence="1" id="KW-0812">Transmembrane</keyword>
<reference evidence="2" key="1">
    <citation type="submission" date="2019-02" db="EMBL/GenBank/DDBJ databases">
        <authorList>
            <person name="Li S.-H."/>
        </authorList>
    </citation>
    <scope>NUCLEOTIDE SEQUENCE</scope>
    <source>
        <strain evidence="2">IMCC8485</strain>
    </source>
</reference>
<evidence type="ECO:0008006" key="4">
    <source>
        <dbReference type="Google" id="ProtNLM"/>
    </source>
</evidence>
<keyword evidence="1" id="KW-0472">Membrane</keyword>
<sequence>MSSKDSDGIVGTSQTSYRLFVWVKYLVYVLLSFNIYLFLQEELSALEHTFVDGFELSQIIQVFSATIDTAAWVLLLLLFELETSVLDDDKIRGSVKWSLHGLRLVCYAAVFYAFTGYYAELVALYQVTSLAAFDACASLEQGWSLLVTIDEYEPLSVANCAALAGPVYQMGDFNIVSSGDVLQSVRWLGWTDVINSASWLLVVILLEIEVRLQLRGNLSDQIMRFTLMIKYVVYGALFACAGYWGVAGDFLDFWDAALWLFAFIFIELNVFEWQAETSQENPATA</sequence>
<feature type="transmembrane region" description="Helical" evidence="1">
    <location>
        <begin position="253"/>
        <end position="271"/>
    </location>
</feature>
<evidence type="ECO:0000256" key="1">
    <source>
        <dbReference type="SAM" id="Phobius"/>
    </source>
</evidence>
<feature type="transmembrane region" description="Helical" evidence="1">
    <location>
        <begin position="21"/>
        <end position="39"/>
    </location>
</feature>
<feature type="transmembrane region" description="Helical" evidence="1">
    <location>
        <begin position="187"/>
        <end position="206"/>
    </location>
</feature>
<keyword evidence="1" id="KW-1133">Transmembrane helix</keyword>
<accession>A0ABT3SZH4</accession>
<gene>
    <name evidence="2" type="ORF">EYC87_16890</name>
</gene>
<evidence type="ECO:0000313" key="2">
    <source>
        <dbReference type="EMBL" id="MCX2975259.1"/>
    </source>
</evidence>
<dbReference type="RefSeq" id="WP_279253904.1">
    <property type="nucleotide sequence ID" value="NZ_SHNP01000006.1"/>
</dbReference>
<dbReference type="Proteomes" id="UP001143307">
    <property type="component" value="Unassembled WGS sequence"/>
</dbReference>
<evidence type="ECO:0000313" key="3">
    <source>
        <dbReference type="Proteomes" id="UP001143307"/>
    </source>
</evidence>
<feature type="transmembrane region" description="Helical" evidence="1">
    <location>
        <begin position="227"/>
        <end position="247"/>
    </location>
</feature>
<proteinExistence type="predicted"/>
<keyword evidence="3" id="KW-1185">Reference proteome</keyword>
<comment type="caution">
    <text evidence="2">The sequence shown here is derived from an EMBL/GenBank/DDBJ whole genome shotgun (WGS) entry which is preliminary data.</text>
</comment>
<feature type="transmembrane region" description="Helical" evidence="1">
    <location>
        <begin position="59"/>
        <end position="79"/>
    </location>
</feature>